<dbReference type="InterPro" id="IPR003593">
    <property type="entry name" value="AAA+_ATPase"/>
</dbReference>
<evidence type="ECO:0000256" key="8">
    <source>
        <dbReference type="SAM" id="MobiDB-lite"/>
    </source>
</evidence>
<feature type="compositionally biased region" description="Low complexity" evidence="8">
    <location>
        <begin position="27"/>
        <end position="45"/>
    </location>
</feature>
<keyword evidence="4 10" id="KW-0067">ATP-binding</keyword>
<evidence type="ECO:0000256" key="7">
    <source>
        <dbReference type="ARBA" id="ARBA00038388"/>
    </source>
</evidence>
<evidence type="ECO:0000313" key="11">
    <source>
        <dbReference type="Proteomes" id="UP000542125"/>
    </source>
</evidence>
<dbReference type="FunFam" id="3.40.50.300:FF:000032">
    <property type="entry name" value="Export ABC transporter ATP-binding protein"/>
    <property type="match status" value="1"/>
</dbReference>
<dbReference type="GO" id="GO:0046677">
    <property type="term" value="P:response to antibiotic"/>
    <property type="evidence" value="ECO:0007669"/>
    <property type="project" value="UniProtKB-KW"/>
</dbReference>
<dbReference type="GO" id="GO:0022857">
    <property type="term" value="F:transmembrane transporter activity"/>
    <property type="evidence" value="ECO:0007669"/>
    <property type="project" value="TreeGrafter"/>
</dbReference>
<gene>
    <name evidence="10" type="ORF">FHW18_003799</name>
</gene>
<keyword evidence="5" id="KW-0812">Transmembrane</keyword>
<evidence type="ECO:0000256" key="3">
    <source>
        <dbReference type="ARBA" id="ARBA00022741"/>
    </source>
</evidence>
<keyword evidence="3" id="KW-0547">Nucleotide-binding</keyword>
<evidence type="ECO:0000256" key="4">
    <source>
        <dbReference type="ARBA" id="ARBA00022840"/>
    </source>
</evidence>
<dbReference type="CDD" id="cd03255">
    <property type="entry name" value="ABC_MJ0796_LolCDE_FtsE"/>
    <property type="match status" value="1"/>
</dbReference>
<dbReference type="SUPFAM" id="SSF52540">
    <property type="entry name" value="P-loop containing nucleoside triphosphate hydrolases"/>
    <property type="match status" value="1"/>
</dbReference>
<dbReference type="GO" id="GO:0005886">
    <property type="term" value="C:plasma membrane"/>
    <property type="evidence" value="ECO:0007669"/>
    <property type="project" value="TreeGrafter"/>
</dbReference>
<evidence type="ECO:0000259" key="9">
    <source>
        <dbReference type="PROSITE" id="PS50893"/>
    </source>
</evidence>
<keyword evidence="2" id="KW-1003">Cell membrane</keyword>
<name>A0A7Y9IWY3_9BURK</name>
<dbReference type="Proteomes" id="UP000542125">
    <property type="component" value="Unassembled WGS sequence"/>
</dbReference>
<dbReference type="SMART" id="SM00382">
    <property type="entry name" value="AAA"/>
    <property type="match status" value="1"/>
</dbReference>
<proteinExistence type="inferred from homology"/>
<keyword evidence="5" id="KW-0472">Membrane</keyword>
<organism evidence="10 11">
    <name type="scientific">Pigmentiphaga litoralis</name>
    <dbReference type="NCBI Taxonomy" id="516702"/>
    <lineage>
        <taxon>Bacteria</taxon>
        <taxon>Pseudomonadati</taxon>
        <taxon>Pseudomonadota</taxon>
        <taxon>Betaproteobacteria</taxon>
        <taxon>Burkholderiales</taxon>
        <taxon>Alcaligenaceae</taxon>
        <taxon>Pigmentiphaga</taxon>
    </lineage>
</organism>
<feature type="region of interest" description="Disordered" evidence="8">
    <location>
        <begin position="1"/>
        <end position="51"/>
    </location>
</feature>
<keyword evidence="11" id="KW-1185">Reference proteome</keyword>
<accession>A0A7Y9IWY3</accession>
<dbReference type="AlphaFoldDB" id="A0A7Y9IWY3"/>
<keyword evidence="5" id="KW-1133">Transmembrane helix</keyword>
<sequence length="285" mass="29712">MTGQTRAPLGNDTRGDDSLQHSAPAHVGTLPGTTTVVGPGEPSGLAGAGRTGAAAVGATPAIAVQGLAKHVTDTTGRLAILDAVDFTVAKGETVAITGSSGSGKSTLLGLLAGLDVPSAGRVELAGNDLYALSEDDRARLRARHVGFVFQSFQLLPHLTAWENVMLPLELAGLPAHDPAREMLERVGLGERLRHYPKTLSGGEQQRVSLARAFVVQPDLLFADEPTGSLDSATGEAVINLMFDLHRENGTTLLMVTHDLKLAQRCGRQLVIAGGRLVRDSAVEAV</sequence>
<dbReference type="GO" id="GO:0098796">
    <property type="term" value="C:membrane protein complex"/>
    <property type="evidence" value="ECO:0007669"/>
    <property type="project" value="UniProtKB-ARBA"/>
</dbReference>
<dbReference type="GO" id="GO:0005524">
    <property type="term" value="F:ATP binding"/>
    <property type="evidence" value="ECO:0007669"/>
    <property type="project" value="UniProtKB-KW"/>
</dbReference>
<dbReference type="InterPro" id="IPR015854">
    <property type="entry name" value="ABC_transpr_LolD-like"/>
</dbReference>
<dbReference type="PANTHER" id="PTHR24220">
    <property type="entry name" value="IMPORT ATP-BINDING PROTEIN"/>
    <property type="match status" value="1"/>
</dbReference>
<evidence type="ECO:0000313" key="10">
    <source>
        <dbReference type="EMBL" id="NYE84528.1"/>
    </source>
</evidence>
<evidence type="ECO:0000256" key="5">
    <source>
        <dbReference type="ARBA" id="ARBA00022989"/>
    </source>
</evidence>
<keyword evidence="1" id="KW-0813">Transport</keyword>
<evidence type="ECO:0000256" key="6">
    <source>
        <dbReference type="ARBA" id="ARBA00023251"/>
    </source>
</evidence>
<comment type="caution">
    <text evidence="10">The sequence shown here is derived from an EMBL/GenBank/DDBJ whole genome shotgun (WGS) entry which is preliminary data.</text>
</comment>
<feature type="domain" description="ABC transporter" evidence="9">
    <location>
        <begin position="62"/>
        <end position="284"/>
    </location>
</feature>
<reference evidence="10 11" key="1">
    <citation type="submission" date="2020-07" db="EMBL/GenBank/DDBJ databases">
        <title>Genomic Encyclopedia of Type Strains, Phase IV (KMG-V): Genome sequencing to study the core and pangenomes of soil and plant-associated prokaryotes.</title>
        <authorList>
            <person name="Whitman W."/>
        </authorList>
    </citation>
    <scope>NUCLEOTIDE SEQUENCE [LARGE SCALE GENOMIC DNA]</scope>
    <source>
        <strain evidence="10 11">SAS40</strain>
    </source>
</reference>
<keyword evidence="6" id="KW-0046">Antibiotic resistance</keyword>
<evidence type="ECO:0000256" key="1">
    <source>
        <dbReference type="ARBA" id="ARBA00022448"/>
    </source>
</evidence>
<dbReference type="EMBL" id="JACBYR010000001">
    <property type="protein sequence ID" value="NYE84528.1"/>
    <property type="molecule type" value="Genomic_DNA"/>
</dbReference>
<dbReference type="InterPro" id="IPR017871">
    <property type="entry name" value="ABC_transporter-like_CS"/>
</dbReference>
<dbReference type="InterPro" id="IPR027417">
    <property type="entry name" value="P-loop_NTPase"/>
</dbReference>
<protein>
    <submittedName>
        <fullName evidence="10">Putative ABC transport system ATP-binding protein</fullName>
    </submittedName>
</protein>
<dbReference type="PROSITE" id="PS00211">
    <property type="entry name" value="ABC_TRANSPORTER_1"/>
    <property type="match status" value="1"/>
</dbReference>
<comment type="similarity">
    <text evidence="7">Belongs to the ABC transporter superfamily. Macrolide exporter (TC 3.A.1.122) family.</text>
</comment>
<dbReference type="PROSITE" id="PS50893">
    <property type="entry name" value="ABC_TRANSPORTER_2"/>
    <property type="match status" value="1"/>
</dbReference>
<dbReference type="GO" id="GO:0016887">
    <property type="term" value="F:ATP hydrolysis activity"/>
    <property type="evidence" value="ECO:0007669"/>
    <property type="project" value="InterPro"/>
</dbReference>
<dbReference type="InterPro" id="IPR017911">
    <property type="entry name" value="MacB-like_ATP-bd"/>
</dbReference>
<dbReference type="Gene3D" id="3.40.50.300">
    <property type="entry name" value="P-loop containing nucleotide triphosphate hydrolases"/>
    <property type="match status" value="1"/>
</dbReference>
<dbReference type="Pfam" id="PF00005">
    <property type="entry name" value="ABC_tran"/>
    <property type="match status" value="1"/>
</dbReference>
<dbReference type="RefSeq" id="WP_179588205.1">
    <property type="nucleotide sequence ID" value="NZ_JACBYR010000001.1"/>
</dbReference>
<evidence type="ECO:0000256" key="2">
    <source>
        <dbReference type="ARBA" id="ARBA00022475"/>
    </source>
</evidence>
<dbReference type="InterPro" id="IPR003439">
    <property type="entry name" value="ABC_transporter-like_ATP-bd"/>
</dbReference>